<dbReference type="EMBL" id="DF842371">
    <property type="protein sequence ID" value="GAT46366.1"/>
    <property type="molecule type" value="Genomic_DNA"/>
</dbReference>
<protein>
    <recommendedName>
        <fullName evidence="1">F-box domain-containing protein</fullName>
    </recommendedName>
</protein>
<feature type="domain" description="F-box" evidence="1">
    <location>
        <begin position="1"/>
        <end position="47"/>
    </location>
</feature>
<dbReference type="InterPro" id="IPR001810">
    <property type="entry name" value="F-box_dom"/>
</dbReference>
<gene>
    <name evidence="2" type="ORF">MCHLO_03899</name>
</gene>
<dbReference type="InterPro" id="IPR036047">
    <property type="entry name" value="F-box-like_dom_sf"/>
</dbReference>
<reference evidence="2" key="1">
    <citation type="submission" date="2014-09" db="EMBL/GenBank/DDBJ databases">
        <title>Genome sequence of the luminous mushroom Mycena chlorophos for searching fungal bioluminescence genes.</title>
        <authorList>
            <person name="Tanaka Y."/>
            <person name="Kasuga D."/>
            <person name="Oba Y."/>
            <person name="Hase S."/>
            <person name="Sato K."/>
            <person name="Oba Y."/>
            <person name="Sakakibara Y."/>
        </authorList>
    </citation>
    <scope>NUCLEOTIDE SEQUENCE</scope>
</reference>
<evidence type="ECO:0000313" key="3">
    <source>
        <dbReference type="Proteomes" id="UP000815677"/>
    </source>
</evidence>
<dbReference type="SUPFAM" id="SSF81383">
    <property type="entry name" value="F-box domain"/>
    <property type="match status" value="1"/>
</dbReference>
<evidence type="ECO:0000313" key="2">
    <source>
        <dbReference type="EMBL" id="GAT46366.1"/>
    </source>
</evidence>
<dbReference type="Proteomes" id="UP000815677">
    <property type="component" value="Unassembled WGS sequence"/>
</dbReference>
<keyword evidence="3" id="KW-1185">Reference proteome</keyword>
<sequence length="447" mass="50456">MNLLNLPGEILDHIVDFLHDDAFTLRTCSLVCRALVPAARFHTFQHVALRRRWNRIMHTQLDAFVLLLESPHCTFPTFVTRLSFQELDTDFPAPGTDVYSVLRRRLPALAFIALSQPMGSSRAQLSSQLHGLGNFLPHCTHLTSFLLDRATFVFLEDIFEFLALLPASLEILELVDVRWMHFDVPQSETSDRKTIPFTAAKSLKTIKLHSSKDGVTNMSGILDHFVWSATNITTLELFGVFPHDFDGVGRFLDAHGATLTDFALGLDQDAPARNHSERRRQRDSEEGVAAFLTNVDLRKLTSLRRFHFHAQALDIMHSLHDDGKRALTHRLLPHTLISLLGIKRLEEITIRLPFNNWYTANDRLLATQIDALGAWDTLDAALAKLTKVQRIVFVIAFEGNQRARDEFEGKAQVLNDEAVALVRQRLPKTVHGHGDGLSFAVGTRRVA</sequence>
<name>A0ABQ0L5I0_MYCCL</name>
<dbReference type="PROSITE" id="PS50181">
    <property type="entry name" value="FBOX"/>
    <property type="match status" value="1"/>
</dbReference>
<proteinExistence type="predicted"/>
<evidence type="ECO:0000259" key="1">
    <source>
        <dbReference type="PROSITE" id="PS50181"/>
    </source>
</evidence>
<organism evidence="2 3">
    <name type="scientific">Mycena chlorophos</name>
    <name type="common">Agaric fungus</name>
    <name type="synonym">Agaricus chlorophos</name>
    <dbReference type="NCBI Taxonomy" id="658473"/>
    <lineage>
        <taxon>Eukaryota</taxon>
        <taxon>Fungi</taxon>
        <taxon>Dikarya</taxon>
        <taxon>Basidiomycota</taxon>
        <taxon>Agaricomycotina</taxon>
        <taxon>Agaricomycetes</taxon>
        <taxon>Agaricomycetidae</taxon>
        <taxon>Agaricales</taxon>
        <taxon>Marasmiineae</taxon>
        <taxon>Mycenaceae</taxon>
        <taxon>Mycena</taxon>
    </lineage>
</organism>
<accession>A0ABQ0L5I0</accession>